<dbReference type="InterPro" id="IPR007502">
    <property type="entry name" value="Helicase-assoc_dom"/>
</dbReference>
<dbReference type="SUPFAM" id="SSF52540">
    <property type="entry name" value="P-loop containing nucleoside triphosphate hydrolases"/>
    <property type="match status" value="1"/>
</dbReference>
<protein>
    <submittedName>
        <fullName evidence="8">ATP-dependent helicase HrpB</fullName>
    </submittedName>
</protein>
<keyword evidence="3 8" id="KW-0347">Helicase</keyword>
<feature type="compositionally biased region" description="Basic and acidic residues" evidence="5">
    <location>
        <begin position="821"/>
        <end position="835"/>
    </location>
</feature>
<evidence type="ECO:0000256" key="3">
    <source>
        <dbReference type="ARBA" id="ARBA00022806"/>
    </source>
</evidence>
<evidence type="ECO:0000256" key="2">
    <source>
        <dbReference type="ARBA" id="ARBA00022801"/>
    </source>
</evidence>
<dbReference type="SMART" id="SM00490">
    <property type="entry name" value="HELICc"/>
    <property type="match status" value="1"/>
</dbReference>
<dbReference type="PROSITE" id="PS51194">
    <property type="entry name" value="HELICASE_CTER"/>
    <property type="match status" value="1"/>
</dbReference>
<dbReference type="InterPro" id="IPR001650">
    <property type="entry name" value="Helicase_C-like"/>
</dbReference>
<dbReference type="RefSeq" id="WP_275595717.1">
    <property type="nucleotide sequence ID" value="NZ_CP102381.1"/>
</dbReference>
<keyword evidence="2" id="KW-0378">Hydrolase</keyword>
<dbReference type="Gene3D" id="1.20.120.1080">
    <property type="match status" value="1"/>
</dbReference>
<dbReference type="InterPro" id="IPR014001">
    <property type="entry name" value="Helicase_ATP-bd"/>
</dbReference>
<dbReference type="InterPro" id="IPR027417">
    <property type="entry name" value="P-loop_NTPase"/>
</dbReference>
<keyword evidence="4" id="KW-0067">ATP-binding</keyword>
<evidence type="ECO:0000313" key="9">
    <source>
        <dbReference type="Proteomes" id="UP001222275"/>
    </source>
</evidence>
<evidence type="ECO:0000256" key="5">
    <source>
        <dbReference type="SAM" id="MobiDB-lite"/>
    </source>
</evidence>
<evidence type="ECO:0000256" key="1">
    <source>
        <dbReference type="ARBA" id="ARBA00022741"/>
    </source>
</evidence>
<dbReference type="SMART" id="SM00487">
    <property type="entry name" value="DEXDc"/>
    <property type="match status" value="1"/>
</dbReference>
<feature type="domain" description="Helicase ATP-binding" evidence="6">
    <location>
        <begin position="17"/>
        <end position="181"/>
    </location>
</feature>
<keyword evidence="9" id="KW-1185">Reference proteome</keyword>
<dbReference type="InterPro" id="IPR010225">
    <property type="entry name" value="HrpB"/>
</dbReference>
<dbReference type="NCBIfam" id="TIGR01970">
    <property type="entry name" value="DEAH_box_HrpB"/>
    <property type="match status" value="1"/>
</dbReference>
<dbReference type="PIRSF" id="PIRSF005496">
    <property type="entry name" value="ATP_hel_hrpB"/>
    <property type="match status" value="1"/>
</dbReference>
<dbReference type="Pfam" id="PF00270">
    <property type="entry name" value="DEAD"/>
    <property type="match status" value="1"/>
</dbReference>
<dbReference type="Pfam" id="PF08482">
    <property type="entry name" value="HrpB_C"/>
    <property type="match status" value="1"/>
</dbReference>
<dbReference type="PROSITE" id="PS51192">
    <property type="entry name" value="HELICASE_ATP_BIND_1"/>
    <property type="match status" value="1"/>
</dbReference>
<evidence type="ECO:0000259" key="7">
    <source>
        <dbReference type="PROSITE" id="PS51194"/>
    </source>
</evidence>
<sequence length="846" mass="95674">MTDNTNLPIYDFLPEIELTVANNLNSILKAEPGAGKSTQVPLHLLNSAWLNGQKIIMLEPRRLAVRSLAQFLSKKLGESVGKTVGYQVRNERKISAETKLEIVTEGILIRRLQQDPELNGTGLVIFDEFHERSLEADLALALCLDSQSALREDLKLLLMSATLEDQSLSSFLNNAPIIECPGRSFPVEYHYLEQSLNNQAWQVVNRTLIQTIHKAMQSHNGDCLVFLPGKGEIMQAIKQAEENFPTEEYSLIPLYGSLTPQQQNQALAFDKHGKRKIIFSTNIAETSLTIEGIGIVVDNGFVRRASYDSSSGMTRMLTQKISQASAKQRAGRAGRLSSGHAYRLWTEAEHRTRPEFEQESMLSSDLTDLCLETAMWGESNPQNMRWLTPPPESHIKISQELLQTLGFLNAKGTITALGKQAMQLGLSARLAKILLQPQKVMKSQELICDIAALLSERDILKNSYSANLQDRIQALESYKINPNSVQSTVLKSATKEALINSQNWQKRMAKLSLTANEKTTQLSTAQCIALAYPDRIAQRRSNQGNRYLLSNGKGTFLPENDSLNQNEYLVVTNLDGQRKDGKIFIAMPITQNEIEAVFADQIIQENEITFNPKKQKVEGITRTKLGALSLHIKPSTNLTKEEIQTCIIEHLKRTKLDDLPWKPETLKWLNRVNWLAQYSEDYLGFTRSELLNDFDSWCAPYLSHIKQWSDISKLDLASLLKAKLSYEQLQNLEQQAPTHYQAPSGKKVAIEYQLGKQPTISIQLQELFGEISSPKIGFEQVALSFELLSPARRPIQITSDLNHFWQDSYFEIAKEMRGKYPKHRWPDKPLEEKAGRSLQVNRQRKC</sequence>
<evidence type="ECO:0000259" key="6">
    <source>
        <dbReference type="PROSITE" id="PS51192"/>
    </source>
</evidence>
<dbReference type="InterPro" id="IPR013689">
    <property type="entry name" value="RNA_helicase_ATP-dep_HrpB_C"/>
</dbReference>
<dbReference type="InterPro" id="IPR011545">
    <property type="entry name" value="DEAD/DEAH_box_helicase_dom"/>
</dbReference>
<gene>
    <name evidence="8" type="primary">hrpB</name>
    <name evidence="8" type="ORF">NR989_04205</name>
</gene>
<dbReference type="EMBL" id="CP102381">
    <property type="protein sequence ID" value="WEJ63460.1"/>
    <property type="molecule type" value="Genomic_DNA"/>
</dbReference>
<dbReference type="CDD" id="cd17990">
    <property type="entry name" value="DEXHc_HrpB"/>
    <property type="match status" value="1"/>
</dbReference>
<feature type="region of interest" description="Disordered" evidence="5">
    <location>
        <begin position="821"/>
        <end position="846"/>
    </location>
</feature>
<feature type="domain" description="Helicase C-terminal" evidence="7">
    <location>
        <begin position="207"/>
        <end position="388"/>
    </location>
</feature>
<dbReference type="GO" id="GO:0004386">
    <property type="term" value="F:helicase activity"/>
    <property type="evidence" value="ECO:0007669"/>
    <property type="project" value="UniProtKB-KW"/>
</dbReference>
<proteinExistence type="predicted"/>
<evidence type="ECO:0000313" key="8">
    <source>
        <dbReference type="EMBL" id="WEJ63460.1"/>
    </source>
</evidence>
<dbReference type="Gene3D" id="3.40.50.300">
    <property type="entry name" value="P-loop containing nucleotide triphosphate hydrolases"/>
    <property type="match status" value="2"/>
</dbReference>
<dbReference type="InterPro" id="IPR049614">
    <property type="entry name" value="HrpB_DEXH"/>
</dbReference>
<dbReference type="CDD" id="cd18791">
    <property type="entry name" value="SF2_C_RHA"/>
    <property type="match status" value="1"/>
</dbReference>
<dbReference type="PANTHER" id="PTHR43519:SF1">
    <property type="entry name" value="ATP-DEPENDENT RNA HELICASE HRPB"/>
    <property type="match status" value="1"/>
</dbReference>
<organism evidence="8 9">
    <name type="scientific">Thiomicrorhabdus lithotrophica</name>
    <dbReference type="NCBI Taxonomy" id="2949997"/>
    <lineage>
        <taxon>Bacteria</taxon>
        <taxon>Pseudomonadati</taxon>
        <taxon>Pseudomonadota</taxon>
        <taxon>Gammaproteobacteria</taxon>
        <taxon>Thiotrichales</taxon>
        <taxon>Piscirickettsiaceae</taxon>
        <taxon>Thiomicrorhabdus</taxon>
    </lineage>
</organism>
<dbReference type="Proteomes" id="UP001222275">
    <property type="component" value="Chromosome"/>
</dbReference>
<dbReference type="SMART" id="SM00847">
    <property type="entry name" value="HA2"/>
    <property type="match status" value="1"/>
</dbReference>
<accession>A0ABY8CBU2</accession>
<keyword evidence="1" id="KW-0547">Nucleotide-binding</keyword>
<dbReference type="Pfam" id="PF00271">
    <property type="entry name" value="Helicase_C"/>
    <property type="match status" value="1"/>
</dbReference>
<name>A0ABY8CBU2_9GAMM</name>
<evidence type="ECO:0000256" key="4">
    <source>
        <dbReference type="ARBA" id="ARBA00022840"/>
    </source>
</evidence>
<dbReference type="PANTHER" id="PTHR43519">
    <property type="entry name" value="ATP-DEPENDENT RNA HELICASE HRPB"/>
    <property type="match status" value="1"/>
</dbReference>
<reference evidence="8 9" key="1">
    <citation type="submission" date="2022-06" db="EMBL/GenBank/DDBJ databases">
        <title>Thiomicrohabdus sp. nov, an obligately chemolithoautotrophic, sulfur-oxidizing bacterium isolated from beach of Guanyin Mountain. Amoy.</title>
        <authorList>
            <person name="Zhu H."/>
        </authorList>
    </citation>
    <scope>NUCLEOTIDE SEQUENCE [LARGE SCALE GENOMIC DNA]</scope>
    <source>
        <strain evidence="8 9">XGS-01</strain>
    </source>
</reference>